<dbReference type="Pfam" id="PF17766">
    <property type="entry name" value="fn3_6"/>
    <property type="match status" value="1"/>
</dbReference>
<dbReference type="InterPro" id="IPR023827">
    <property type="entry name" value="Peptidase_S8_Asp-AS"/>
</dbReference>
<keyword evidence="4 7" id="KW-0378">Hydrolase</keyword>
<protein>
    <submittedName>
        <fullName evidence="14">S8 family serine peptidase</fullName>
    </submittedName>
</protein>
<dbReference type="Pfam" id="PF00082">
    <property type="entry name" value="Peptidase_S8"/>
    <property type="match status" value="1"/>
</dbReference>
<feature type="active site" description="Charge relay system" evidence="6 7">
    <location>
        <position position="539"/>
    </location>
</feature>
<organism evidence="14 15">
    <name type="scientific">Nocardioides donggukensis</name>
    <dbReference type="NCBI Taxonomy" id="2774019"/>
    <lineage>
        <taxon>Bacteria</taxon>
        <taxon>Bacillati</taxon>
        <taxon>Actinomycetota</taxon>
        <taxon>Actinomycetes</taxon>
        <taxon>Propionibacteriales</taxon>
        <taxon>Nocardioidaceae</taxon>
        <taxon>Nocardioides</taxon>
    </lineage>
</organism>
<dbReference type="GO" id="GO:0004252">
    <property type="term" value="F:serine-type endopeptidase activity"/>
    <property type="evidence" value="ECO:0007669"/>
    <property type="project" value="UniProtKB-UniRule"/>
</dbReference>
<keyword evidence="2 7" id="KW-0645">Protease</keyword>
<feature type="compositionally biased region" description="Low complexity" evidence="8">
    <location>
        <begin position="128"/>
        <end position="140"/>
    </location>
</feature>
<dbReference type="InterPro" id="IPR036852">
    <property type="entry name" value="Peptidase_S8/S53_dom_sf"/>
</dbReference>
<dbReference type="InterPro" id="IPR037045">
    <property type="entry name" value="S8pro/Inhibitor_I9_sf"/>
</dbReference>
<keyword evidence="5 7" id="KW-0720">Serine protease</keyword>
<dbReference type="CDD" id="cd02120">
    <property type="entry name" value="PA_subtilisin_like"/>
    <property type="match status" value="1"/>
</dbReference>
<sequence>MWERFRWLPALVAASTVVAGGLPTAATAAAASESPLGERLYLVTLDGPGTSGGTSGVDAARLRAEQDAVLERVETDQPVYRWTTALNGFAVELTRFEAARLAVAPGVARVEPSRVRPVAGTDVAAAAAPALRPGDPESPGGSQGSGGEGVVIGFVDTGIHPDSPVFAGTGRLGRRPDGFTGSCPAVDGWTGGDCSAKVLGARHYLAGFGADRLSASASQSPYDDDGHGSEVASVAAGNADVSALSGGEDLGRFSGVAPRARIAVYKACWSAPDPDDDGCSTADVVAAIDQATADGVDVLSVAVTGSSDLDTVDLALLGAAEADVAVVAAAGNDLPRAGNAQPWVTTVGGTTGPARPGELRLTDGTVMPGVTTGGRPVGPARVVRGEQIPAPGSSREDARLCVPGSLDAARAADSIVVCERGRVARVDKSSAVDLADGLGMVLTNTQPQDLSADLHAVPTLHVAVGTAETLRARLRDGVVRARLVPTDASSTRPRVLGSSAGGDPGGAALKPDLVAAGAGLLAASSPETGARWALTSGTSAATAQVAGLTARLRSDRPQWSAARVRSALMTSAGRVPSDVPTLRQGAGAPRAGATAPGLVLDVPSGAYRRALEAGEPGRLNLPSVLADIGSRPVTLTRRVTSTADRPTYFSSGASGFDRHRVTVTPEAVRIAPGETRTFRVRVTPTGRAGDTDSGWVTWRGADGTRVRLPVALR</sequence>
<dbReference type="Pfam" id="PF05922">
    <property type="entry name" value="Inhibitor_I9"/>
    <property type="match status" value="1"/>
</dbReference>
<dbReference type="RefSeq" id="WP_192140130.1">
    <property type="nucleotide sequence ID" value="NZ_JACYXZ010000001.1"/>
</dbReference>
<dbReference type="PRINTS" id="PR00723">
    <property type="entry name" value="SUBTILISIN"/>
</dbReference>
<feature type="region of interest" description="Disordered" evidence="8">
    <location>
        <begin position="128"/>
        <end position="149"/>
    </location>
</feature>
<keyword evidence="15" id="KW-1185">Reference proteome</keyword>
<dbReference type="EMBL" id="JACYXZ010000001">
    <property type="protein sequence ID" value="MBD8868469.1"/>
    <property type="molecule type" value="Genomic_DNA"/>
</dbReference>
<evidence type="ECO:0000256" key="6">
    <source>
        <dbReference type="PIRSR" id="PIRSR615500-1"/>
    </source>
</evidence>
<dbReference type="InterPro" id="IPR041469">
    <property type="entry name" value="Subtilisin-like_FN3"/>
</dbReference>
<dbReference type="InterPro" id="IPR003137">
    <property type="entry name" value="PA_domain"/>
</dbReference>
<feature type="active site" description="Charge relay system" evidence="6 7">
    <location>
        <position position="227"/>
    </location>
</feature>
<dbReference type="Proteomes" id="UP000616839">
    <property type="component" value="Unassembled WGS sequence"/>
</dbReference>
<dbReference type="Pfam" id="PF02225">
    <property type="entry name" value="PA"/>
    <property type="match status" value="1"/>
</dbReference>
<comment type="caution">
    <text evidence="14">The sequence shown here is derived from an EMBL/GenBank/DDBJ whole genome shotgun (WGS) entry which is preliminary data.</text>
</comment>
<dbReference type="Gene3D" id="2.60.40.2310">
    <property type="match status" value="1"/>
</dbReference>
<accession>A0A927Q0I4</accession>
<dbReference type="InterPro" id="IPR045051">
    <property type="entry name" value="SBT"/>
</dbReference>
<evidence type="ECO:0000259" key="11">
    <source>
        <dbReference type="Pfam" id="PF02225"/>
    </source>
</evidence>
<dbReference type="Gene3D" id="3.30.70.80">
    <property type="entry name" value="Peptidase S8 propeptide/proteinase inhibitor I9"/>
    <property type="match status" value="1"/>
</dbReference>
<dbReference type="SUPFAM" id="SSF52743">
    <property type="entry name" value="Subtilisin-like"/>
    <property type="match status" value="1"/>
</dbReference>
<dbReference type="PROSITE" id="PS00137">
    <property type="entry name" value="SUBTILASE_HIS"/>
    <property type="match status" value="1"/>
</dbReference>
<feature type="domain" description="Subtilisin-like protease fibronectin type-III" evidence="13">
    <location>
        <begin position="619"/>
        <end position="711"/>
    </location>
</feature>
<evidence type="ECO:0000256" key="9">
    <source>
        <dbReference type="SAM" id="SignalP"/>
    </source>
</evidence>
<feature type="active site" description="Charge relay system" evidence="6 7">
    <location>
        <position position="156"/>
    </location>
</feature>
<evidence type="ECO:0000259" key="12">
    <source>
        <dbReference type="Pfam" id="PF05922"/>
    </source>
</evidence>
<name>A0A927Q0I4_9ACTN</name>
<evidence type="ECO:0000256" key="1">
    <source>
        <dbReference type="ARBA" id="ARBA00011073"/>
    </source>
</evidence>
<evidence type="ECO:0000313" key="15">
    <source>
        <dbReference type="Proteomes" id="UP000616839"/>
    </source>
</evidence>
<dbReference type="AlphaFoldDB" id="A0A927Q0I4"/>
<evidence type="ECO:0000256" key="2">
    <source>
        <dbReference type="ARBA" id="ARBA00022670"/>
    </source>
</evidence>
<dbReference type="InterPro" id="IPR010259">
    <property type="entry name" value="S8pro/Inhibitor_I9"/>
</dbReference>
<feature type="domain" description="PA" evidence="11">
    <location>
        <begin position="410"/>
        <end position="470"/>
    </location>
</feature>
<dbReference type="PROSITE" id="PS51892">
    <property type="entry name" value="SUBTILASE"/>
    <property type="match status" value="1"/>
</dbReference>
<comment type="similarity">
    <text evidence="1 7">Belongs to the peptidase S8 family.</text>
</comment>
<evidence type="ECO:0000256" key="4">
    <source>
        <dbReference type="ARBA" id="ARBA00022801"/>
    </source>
</evidence>
<dbReference type="InterPro" id="IPR000209">
    <property type="entry name" value="Peptidase_S8/S53_dom"/>
</dbReference>
<feature type="domain" description="Inhibitor I9" evidence="12">
    <location>
        <begin position="71"/>
        <end position="116"/>
    </location>
</feature>
<dbReference type="Gene3D" id="3.50.30.30">
    <property type="match status" value="1"/>
</dbReference>
<dbReference type="PANTHER" id="PTHR10795">
    <property type="entry name" value="PROPROTEIN CONVERTASE SUBTILISIN/KEXIN"/>
    <property type="match status" value="1"/>
</dbReference>
<evidence type="ECO:0000256" key="3">
    <source>
        <dbReference type="ARBA" id="ARBA00022729"/>
    </source>
</evidence>
<evidence type="ECO:0000259" key="13">
    <source>
        <dbReference type="Pfam" id="PF17766"/>
    </source>
</evidence>
<evidence type="ECO:0000256" key="8">
    <source>
        <dbReference type="SAM" id="MobiDB-lite"/>
    </source>
</evidence>
<dbReference type="Gene3D" id="3.40.50.200">
    <property type="entry name" value="Peptidase S8/S53 domain"/>
    <property type="match status" value="1"/>
</dbReference>
<feature type="domain" description="Peptidase S8/S53" evidence="10">
    <location>
        <begin position="147"/>
        <end position="587"/>
    </location>
</feature>
<dbReference type="InterPro" id="IPR015500">
    <property type="entry name" value="Peptidase_S8_subtilisin-rel"/>
</dbReference>
<evidence type="ECO:0000256" key="5">
    <source>
        <dbReference type="ARBA" id="ARBA00022825"/>
    </source>
</evidence>
<dbReference type="GO" id="GO:0006508">
    <property type="term" value="P:proteolysis"/>
    <property type="evidence" value="ECO:0007669"/>
    <property type="project" value="UniProtKB-KW"/>
</dbReference>
<dbReference type="PROSITE" id="PS00136">
    <property type="entry name" value="SUBTILASE_ASP"/>
    <property type="match status" value="1"/>
</dbReference>
<reference evidence="14" key="1">
    <citation type="submission" date="2020-09" db="EMBL/GenBank/DDBJ databases">
        <title>Nocardioides sp. strain MJB4 16S ribosomal RNA gene Genome sequencing and assembly.</title>
        <authorList>
            <person name="Kim I."/>
        </authorList>
    </citation>
    <scope>NUCLEOTIDE SEQUENCE</scope>
    <source>
        <strain evidence="14">MJB4</strain>
    </source>
</reference>
<keyword evidence="3 9" id="KW-0732">Signal</keyword>
<evidence type="ECO:0000256" key="7">
    <source>
        <dbReference type="PROSITE-ProRule" id="PRU01240"/>
    </source>
</evidence>
<proteinExistence type="inferred from homology"/>
<evidence type="ECO:0000313" key="14">
    <source>
        <dbReference type="EMBL" id="MBD8868469.1"/>
    </source>
</evidence>
<dbReference type="InterPro" id="IPR022398">
    <property type="entry name" value="Peptidase_S8_His-AS"/>
</dbReference>
<feature type="chain" id="PRO_5038788381" evidence="9">
    <location>
        <begin position="29"/>
        <end position="713"/>
    </location>
</feature>
<feature type="signal peptide" evidence="9">
    <location>
        <begin position="1"/>
        <end position="28"/>
    </location>
</feature>
<gene>
    <name evidence="14" type="ORF">IE331_02430</name>
</gene>
<evidence type="ECO:0000259" key="10">
    <source>
        <dbReference type="Pfam" id="PF00082"/>
    </source>
</evidence>